<proteinExistence type="predicted"/>
<evidence type="ECO:0000313" key="2">
    <source>
        <dbReference type="EMBL" id="MDC3421955.1"/>
    </source>
</evidence>
<dbReference type="InterPro" id="IPR036397">
    <property type="entry name" value="RNaseH_sf"/>
</dbReference>
<dbReference type="CDD" id="cd09279">
    <property type="entry name" value="RNase_HI_like"/>
    <property type="match status" value="1"/>
</dbReference>
<reference evidence="2" key="1">
    <citation type="submission" date="2022-06" db="EMBL/GenBank/DDBJ databases">
        <title>Aquibacillus sp. a new bacterium isolated from soil saline samples.</title>
        <authorList>
            <person name="Galisteo C."/>
            <person name="De La Haba R."/>
            <person name="Sanchez-Porro C."/>
            <person name="Ventosa A."/>
        </authorList>
    </citation>
    <scope>NUCLEOTIDE SEQUENCE</scope>
    <source>
        <strain evidence="2">JCM 12387</strain>
    </source>
</reference>
<accession>A0A9X3WLM1</accession>
<dbReference type="AlphaFoldDB" id="A0A9X3WLM1"/>
<dbReference type="PANTHER" id="PTHR46387">
    <property type="entry name" value="POLYNUCLEOTIDYL TRANSFERASE, RIBONUCLEASE H-LIKE SUPERFAMILY PROTEIN"/>
    <property type="match status" value="1"/>
</dbReference>
<dbReference type="Gene3D" id="3.30.420.10">
    <property type="entry name" value="Ribonuclease H-like superfamily/Ribonuclease H"/>
    <property type="match status" value="1"/>
</dbReference>
<protein>
    <submittedName>
        <fullName evidence="2">Ribonuclease H family protein</fullName>
    </submittedName>
</protein>
<dbReference type="PROSITE" id="PS50879">
    <property type="entry name" value="RNASE_H_1"/>
    <property type="match status" value="1"/>
</dbReference>
<comment type="caution">
    <text evidence="2">The sequence shown here is derived from an EMBL/GenBank/DDBJ whole genome shotgun (WGS) entry which is preliminary data.</text>
</comment>
<name>A0A9X3WLM1_9BACI</name>
<keyword evidence="3" id="KW-1185">Reference proteome</keyword>
<evidence type="ECO:0000259" key="1">
    <source>
        <dbReference type="PROSITE" id="PS50879"/>
    </source>
</evidence>
<dbReference type="EMBL" id="JAMQJZ010000015">
    <property type="protein sequence ID" value="MDC3421955.1"/>
    <property type="molecule type" value="Genomic_DNA"/>
</dbReference>
<dbReference type="Pfam" id="PF13456">
    <property type="entry name" value="RVT_3"/>
    <property type="match status" value="1"/>
</dbReference>
<dbReference type="SUPFAM" id="SSF53098">
    <property type="entry name" value="Ribonuclease H-like"/>
    <property type="match status" value="1"/>
</dbReference>
<gene>
    <name evidence="2" type="ORF">NC661_16400</name>
</gene>
<feature type="domain" description="RNase H type-1" evidence="1">
    <location>
        <begin position="70"/>
        <end position="207"/>
    </location>
</feature>
<dbReference type="GO" id="GO:0003676">
    <property type="term" value="F:nucleic acid binding"/>
    <property type="evidence" value="ECO:0007669"/>
    <property type="project" value="InterPro"/>
</dbReference>
<evidence type="ECO:0000313" key="3">
    <source>
        <dbReference type="Proteomes" id="UP001145072"/>
    </source>
</evidence>
<dbReference type="GO" id="GO:0004523">
    <property type="term" value="F:RNA-DNA hybrid ribonuclease activity"/>
    <property type="evidence" value="ECO:0007669"/>
    <property type="project" value="InterPro"/>
</dbReference>
<dbReference type="PANTHER" id="PTHR46387:SF2">
    <property type="entry name" value="RIBONUCLEASE HI"/>
    <property type="match status" value="1"/>
</dbReference>
<organism evidence="2 3">
    <name type="scientific">Aquibacillus koreensis</name>
    <dbReference type="NCBI Taxonomy" id="279446"/>
    <lineage>
        <taxon>Bacteria</taxon>
        <taxon>Bacillati</taxon>
        <taxon>Bacillota</taxon>
        <taxon>Bacilli</taxon>
        <taxon>Bacillales</taxon>
        <taxon>Bacillaceae</taxon>
        <taxon>Aquibacillus</taxon>
    </lineage>
</organism>
<dbReference type="RefSeq" id="WP_259870387.1">
    <property type="nucleotide sequence ID" value="NZ_JAMQJZ010000015.1"/>
</dbReference>
<dbReference type="InterPro" id="IPR002156">
    <property type="entry name" value="RNaseH_domain"/>
</dbReference>
<dbReference type="InterPro" id="IPR012337">
    <property type="entry name" value="RNaseH-like_sf"/>
</dbReference>
<dbReference type="Proteomes" id="UP001145072">
    <property type="component" value="Unassembled WGS sequence"/>
</dbReference>
<dbReference type="NCBIfam" id="NF005822">
    <property type="entry name" value="PRK07708.1"/>
    <property type="match status" value="1"/>
</dbReference>
<sequence>MDVRIEYIYQTAKGVQTTFTSETMRVAKAILLAEDIEKTGRVKEITFIDDQDSTWTIKDLRKYMKGIETEAHDVTVYFDGGFDIDTYTSGLGCAIYYQQNGKSYRLRKNALVKELNTNNEAEYAALHLAIQELEFLGVHHMPVTFIGDSQVVVNQLTGDWPCVEEELNRWADRIETKLEALGITPEYRSVSRKKNREADHLASQALNETEITSTIELNQ</sequence>